<dbReference type="SMART" id="SM00665">
    <property type="entry name" value="B561"/>
    <property type="match status" value="1"/>
</dbReference>
<evidence type="ECO:0000256" key="2">
    <source>
        <dbReference type="ARBA" id="ARBA00022448"/>
    </source>
</evidence>
<dbReference type="InterPro" id="IPR010255">
    <property type="entry name" value="Haem_peroxidase_sf"/>
</dbReference>
<dbReference type="Pfam" id="PF03351">
    <property type="entry name" value="DOMON"/>
    <property type="match status" value="1"/>
</dbReference>
<dbReference type="AlphaFoldDB" id="A0A4P9VZC7"/>
<feature type="transmembrane region" description="Helical" evidence="7">
    <location>
        <begin position="431"/>
        <end position="451"/>
    </location>
</feature>
<dbReference type="EMBL" id="ML000917">
    <property type="protein sequence ID" value="RKO83718.1"/>
    <property type="molecule type" value="Genomic_DNA"/>
</dbReference>
<feature type="non-terminal residue" evidence="10">
    <location>
        <position position="1"/>
    </location>
</feature>
<dbReference type="GO" id="GO:0020037">
    <property type="term" value="F:heme binding"/>
    <property type="evidence" value="ECO:0007669"/>
    <property type="project" value="InterPro"/>
</dbReference>
<proteinExistence type="predicted"/>
<dbReference type="Gene3D" id="1.10.640.10">
    <property type="entry name" value="Haem peroxidase domain superfamily, animal type"/>
    <property type="match status" value="1"/>
</dbReference>
<evidence type="ECO:0000313" key="11">
    <source>
        <dbReference type="Proteomes" id="UP000269721"/>
    </source>
</evidence>
<keyword evidence="6 7" id="KW-0472">Membrane</keyword>
<accession>A0A4P9VZC7</accession>
<dbReference type="Pfam" id="PF03098">
    <property type="entry name" value="An_peroxidase"/>
    <property type="match status" value="1"/>
</dbReference>
<evidence type="ECO:0000256" key="3">
    <source>
        <dbReference type="ARBA" id="ARBA00022692"/>
    </source>
</evidence>
<dbReference type="InterPro" id="IPR005018">
    <property type="entry name" value="DOMON_domain"/>
</dbReference>
<dbReference type="PROSITE" id="PS50939">
    <property type="entry name" value="CYTOCHROME_B561"/>
    <property type="match status" value="1"/>
</dbReference>
<dbReference type="PROSITE" id="PS50292">
    <property type="entry name" value="PEROXIDASE_3"/>
    <property type="match status" value="1"/>
</dbReference>
<reference evidence="11" key="1">
    <citation type="journal article" date="2018" name="Nat. Microbiol.">
        <title>Leveraging single-cell genomics to expand the fungal tree of life.</title>
        <authorList>
            <person name="Ahrendt S.R."/>
            <person name="Quandt C.A."/>
            <person name="Ciobanu D."/>
            <person name="Clum A."/>
            <person name="Salamov A."/>
            <person name="Andreopoulos B."/>
            <person name="Cheng J.F."/>
            <person name="Woyke T."/>
            <person name="Pelin A."/>
            <person name="Henrissat B."/>
            <person name="Reynolds N.K."/>
            <person name="Benny G.L."/>
            <person name="Smith M.E."/>
            <person name="James T.Y."/>
            <person name="Grigoriev I.V."/>
        </authorList>
    </citation>
    <scope>NUCLEOTIDE SEQUENCE [LARGE SCALE GENOMIC DNA]</scope>
</reference>
<dbReference type="CDD" id="cd08760">
    <property type="entry name" value="Cyt_b561_FRRS1_like"/>
    <property type="match status" value="1"/>
</dbReference>
<dbReference type="InterPro" id="IPR037120">
    <property type="entry name" value="Haem_peroxidase_sf_animal"/>
</dbReference>
<evidence type="ECO:0000256" key="5">
    <source>
        <dbReference type="ARBA" id="ARBA00022989"/>
    </source>
</evidence>
<keyword evidence="3 7" id="KW-0812">Transmembrane</keyword>
<evidence type="ECO:0000256" key="6">
    <source>
        <dbReference type="ARBA" id="ARBA00023136"/>
    </source>
</evidence>
<dbReference type="PANTHER" id="PTHR47797:SF3">
    <property type="entry name" value="CYTOCHROME B561 DOMAIN-CONTAINING PROTEIN"/>
    <property type="match status" value="1"/>
</dbReference>
<dbReference type="CDD" id="cd09631">
    <property type="entry name" value="DOMON_DOH"/>
    <property type="match status" value="1"/>
</dbReference>
<dbReference type="InterPro" id="IPR006593">
    <property type="entry name" value="Cyt_b561/ferric_Rdtase_TM"/>
</dbReference>
<feature type="non-terminal residue" evidence="10">
    <location>
        <position position="528"/>
    </location>
</feature>
<keyword evidence="2" id="KW-0813">Transport</keyword>
<feature type="transmembrane region" description="Helical" evidence="7">
    <location>
        <begin position="392"/>
        <end position="411"/>
    </location>
</feature>
<dbReference type="PANTHER" id="PTHR47797">
    <property type="entry name" value="DEHYDROGENASE, PUTATIVE (AFU_ORTHOLOGUE AFUA_8G05805)-RELATED"/>
    <property type="match status" value="1"/>
</dbReference>
<dbReference type="OrthoDB" id="823504at2759"/>
<gene>
    <name evidence="10" type="ORF">BDK51DRAFT_31110</name>
</gene>
<dbReference type="GO" id="GO:0006979">
    <property type="term" value="P:response to oxidative stress"/>
    <property type="evidence" value="ECO:0007669"/>
    <property type="project" value="InterPro"/>
</dbReference>
<evidence type="ECO:0008006" key="12">
    <source>
        <dbReference type="Google" id="ProtNLM"/>
    </source>
</evidence>
<dbReference type="InterPro" id="IPR045266">
    <property type="entry name" value="DOH_DOMON"/>
</dbReference>
<dbReference type="Proteomes" id="UP000269721">
    <property type="component" value="Unassembled WGS sequence"/>
</dbReference>
<evidence type="ECO:0000256" key="7">
    <source>
        <dbReference type="SAM" id="Phobius"/>
    </source>
</evidence>
<keyword evidence="11" id="KW-1185">Reference proteome</keyword>
<keyword evidence="5 7" id="KW-1133">Transmembrane helix</keyword>
<name>A0A4P9VZC7_9FUNG</name>
<sequence length="528" mass="57993">VCEAMRAKLEIKAMRRWGNSHRAKKRSYLSSAPGSMLEPHEGNAIVGPLNKASIKDQLLRIRSGDRFWWENPGVLTEDEMVEMNNYSGLGQLILDNSLITMMPEGGDTAPIRLAQTMIRNHRKSNPLRVVAACELVPGLSCSTSAASSTEEGINVMGMITLKWVMNNSMTNNPAITFTIKSNSTGWFGFGLGDNMNSPADIYLCIPGPEELFWTVQDSYSTDFVAPKADILVGGTDDIFDIEDLTSTQTGSKRVLRFTRYLNTGDTRDIVIESGTMPLLFAYGDVLTPGYHGPNDRTKASLDFFVSGSGVLAVSSSSTAISKQVKILHGIIMAVTFGILYPTGIFIARFWDDPRWLKYHQPVMSMASESMILAAITALISNNGDLTLTHPRLGLAIASLNVVSIVSGLLVAKVLTRHPLKGSKYIRKAHKFAGYVGYLAGVTNGSLGVLDISENDWGLVGLFLACNVCVVFSLFGIRQIWRMRIVVPTMEHSRWSITMQVDSSPLFLWAEVDHRVRGGAKWMVIDSLV</sequence>
<dbReference type="Gene3D" id="1.20.120.1770">
    <property type="match status" value="1"/>
</dbReference>
<evidence type="ECO:0000259" key="9">
    <source>
        <dbReference type="PROSITE" id="PS50939"/>
    </source>
</evidence>
<feature type="transmembrane region" description="Helical" evidence="7">
    <location>
        <begin position="326"/>
        <end position="350"/>
    </location>
</feature>
<evidence type="ECO:0000313" key="10">
    <source>
        <dbReference type="EMBL" id="RKO83718.1"/>
    </source>
</evidence>
<evidence type="ECO:0000259" key="8">
    <source>
        <dbReference type="PROSITE" id="PS50836"/>
    </source>
</evidence>
<keyword evidence="4" id="KW-0249">Electron transport</keyword>
<feature type="transmembrane region" description="Helical" evidence="7">
    <location>
        <begin position="457"/>
        <end position="476"/>
    </location>
</feature>
<dbReference type="SUPFAM" id="SSF48113">
    <property type="entry name" value="Heme-dependent peroxidases"/>
    <property type="match status" value="1"/>
</dbReference>
<evidence type="ECO:0000256" key="1">
    <source>
        <dbReference type="ARBA" id="ARBA00004370"/>
    </source>
</evidence>
<dbReference type="PROSITE" id="PS50836">
    <property type="entry name" value="DOMON"/>
    <property type="match status" value="1"/>
</dbReference>
<dbReference type="InterPro" id="IPR019791">
    <property type="entry name" value="Haem_peroxidase_animal"/>
</dbReference>
<dbReference type="GO" id="GO:0016020">
    <property type="term" value="C:membrane"/>
    <property type="evidence" value="ECO:0007669"/>
    <property type="project" value="UniProtKB-SubCell"/>
</dbReference>
<comment type="subcellular location">
    <subcellularLocation>
        <location evidence="1">Membrane</location>
    </subcellularLocation>
</comment>
<protein>
    <recommendedName>
        <fullName evidence="12">DOMON domain-containing protein</fullName>
    </recommendedName>
</protein>
<organism evidence="10 11">
    <name type="scientific">Blyttiomyces helicus</name>
    <dbReference type="NCBI Taxonomy" id="388810"/>
    <lineage>
        <taxon>Eukaryota</taxon>
        <taxon>Fungi</taxon>
        <taxon>Fungi incertae sedis</taxon>
        <taxon>Chytridiomycota</taxon>
        <taxon>Chytridiomycota incertae sedis</taxon>
        <taxon>Chytridiomycetes</taxon>
        <taxon>Chytridiomycetes incertae sedis</taxon>
        <taxon>Blyttiomyces</taxon>
    </lineage>
</organism>
<feature type="domain" description="Cytochrome b561" evidence="9">
    <location>
        <begin position="287"/>
        <end position="483"/>
    </location>
</feature>
<dbReference type="Pfam" id="PF03188">
    <property type="entry name" value="Cytochrom_B561"/>
    <property type="match status" value="1"/>
</dbReference>
<evidence type="ECO:0000256" key="4">
    <source>
        <dbReference type="ARBA" id="ARBA00022982"/>
    </source>
</evidence>
<feature type="domain" description="DOMON" evidence="8">
    <location>
        <begin position="157"/>
        <end position="283"/>
    </location>
</feature>
<dbReference type="SMART" id="SM00664">
    <property type="entry name" value="DoH"/>
    <property type="match status" value="1"/>
</dbReference>
<dbReference type="GO" id="GO:0004601">
    <property type="term" value="F:peroxidase activity"/>
    <property type="evidence" value="ECO:0007669"/>
    <property type="project" value="InterPro"/>
</dbReference>